<dbReference type="RefSeq" id="WP_346119330.1">
    <property type="nucleotide sequence ID" value="NZ_BAAAXC010000008.1"/>
</dbReference>
<dbReference type="InterPro" id="IPR046252">
    <property type="entry name" value="DUF6285"/>
</dbReference>
<protein>
    <submittedName>
        <fullName evidence="2">DUF6285 domain-containing protein</fullName>
    </submittedName>
</protein>
<keyword evidence="3" id="KW-1185">Reference proteome</keyword>
<comment type="caution">
    <text evidence="2">The sequence shown here is derived from an EMBL/GenBank/DDBJ whole genome shotgun (WGS) entry which is preliminary data.</text>
</comment>
<dbReference type="EMBL" id="JBHMCE010000011">
    <property type="protein sequence ID" value="MFB9531565.1"/>
    <property type="molecule type" value="Genomic_DNA"/>
</dbReference>
<reference evidence="2 3" key="1">
    <citation type="submission" date="2024-09" db="EMBL/GenBank/DDBJ databases">
        <authorList>
            <person name="Sun Q."/>
            <person name="Mori K."/>
        </authorList>
    </citation>
    <scope>NUCLEOTIDE SEQUENCE [LARGE SCALE GENOMIC DNA]</scope>
    <source>
        <strain evidence="2 3">JCM 3323</strain>
    </source>
</reference>
<dbReference type="Proteomes" id="UP001589646">
    <property type="component" value="Unassembled WGS sequence"/>
</dbReference>
<gene>
    <name evidence="2" type="ORF">ACFFRN_33610</name>
</gene>
<proteinExistence type="predicted"/>
<evidence type="ECO:0000259" key="1">
    <source>
        <dbReference type="Pfam" id="PF19802"/>
    </source>
</evidence>
<organism evidence="2 3">
    <name type="scientific">Nonomuraea roseola</name>
    <dbReference type="NCBI Taxonomy" id="46179"/>
    <lineage>
        <taxon>Bacteria</taxon>
        <taxon>Bacillati</taxon>
        <taxon>Actinomycetota</taxon>
        <taxon>Actinomycetes</taxon>
        <taxon>Streptosporangiales</taxon>
        <taxon>Streptosporangiaceae</taxon>
        <taxon>Nonomuraea</taxon>
    </lineage>
</organism>
<feature type="domain" description="DUF6285" evidence="1">
    <location>
        <begin position="27"/>
        <end position="108"/>
    </location>
</feature>
<dbReference type="Pfam" id="PF19802">
    <property type="entry name" value="DUF6285"/>
    <property type="match status" value="1"/>
</dbReference>
<evidence type="ECO:0000313" key="3">
    <source>
        <dbReference type="Proteomes" id="UP001589646"/>
    </source>
</evidence>
<accession>A0ABV5Q7W2</accession>
<evidence type="ECO:0000313" key="2">
    <source>
        <dbReference type="EMBL" id="MFB9531565.1"/>
    </source>
</evidence>
<sequence length="111" mass="12150">MAAPHDVPTAAELVAAVREFLERDVLPEVEGRVRFHTRVAVNVLGMVERELELGPSHALAHAERLDRLGVADDAELAAAVREGRFEEEELLGVLTAAVRDKLMVANPRHLA</sequence>
<name>A0ABV5Q7W2_9ACTN</name>